<dbReference type="EMBL" id="LDQA01000027">
    <property type="protein sequence ID" value="KTR05254.1"/>
    <property type="molecule type" value="Genomic_DNA"/>
</dbReference>
<dbReference type="InterPro" id="IPR029041">
    <property type="entry name" value="FAD-linked_oxidoreductase-like"/>
</dbReference>
<accession>A0A175RQJ7</accession>
<keyword evidence="1" id="KW-0560">Oxidoreductase</keyword>
<gene>
    <name evidence="2" type="ORF">NS365_12335</name>
</gene>
<dbReference type="Gene3D" id="3.20.20.220">
    <property type="match status" value="1"/>
</dbReference>
<evidence type="ECO:0000313" key="3">
    <source>
        <dbReference type="Proteomes" id="UP000078529"/>
    </source>
</evidence>
<evidence type="ECO:0000256" key="1">
    <source>
        <dbReference type="ARBA" id="ARBA00023002"/>
    </source>
</evidence>
<evidence type="ECO:0000313" key="2">
    <source>
        <dbReference type="EMBL" id="KTR05254.1"/>
    </source>
</evidence>
<sequence length="278" mass="29201">MMAPAPLAASIEVSPKQAIESPDLPGLFPPATRVYVTDLGSDGDETLVRAVRRLADLGYVAVPHLAARRAGARAAVQARIGALAERGGAREMLVIGGGPDRPAGDFATALDILETGFLDRFGYTDVAVAGHPETSSGFSADAAMRALRAKADFAARTDVRMRIVTQFGFDGPAFVAWAQGLAAEGVDLPVHLGVAGPAKLTTLLKYAMACGVGNSLSFLRKRALSFGALATQQSPEDVVAPVERHVQTHPDGPIRQIHVFAFGGLTGAAHWLRERGSW</sequence>
<dbReference type="AlphaFoldDB" id="A0A175RQJ7"/>
<comment type="caution">
    <text evidence="2">The sequence shown here is derived from an EMBL/GenBank/DDBJ whole genome shotgun (WGS) entry which is preliminary data.</text>
</comment>
<proteinExistence type="predicted"/>
<keyword evidence="3" id="KW-1185">Reference proteome</keyword>
<dbReference type="Proteomes" id="UP000078529">
    <property type="component" value="Unassembled WGS sequence"/>
</dbReference>
<dbReference type="GO" id="GO:0016491">
    <property type="term" value="F:oxidoreductase activity"/>
    <property type="evidence" value="ECO:0007669"/>
    <property type="project" value="UniProtKB-KW"/>
</dbReference>
<protein>
    <submittedName>
        <fullName evidence="2">Methylenetetrahydrofolate reductase</fullName>
    </submittedName>
</protein>
<dbReference type="RefSeq" id="WP_058600593.1">
    <property type="nucleotide sequence ID" value="NZ_LDQA01000027.1"/>
</dbReference>
<organism evidence="2 3">
    <name type="scientific">Aureimonas ureilytica</name>
    <dbReference type="NCBI Taxonomy" id="401562"/>
    <lineage>
        <taxon>Bacteria</taxon>
        <taxon>Pseudomonadati</taxon>
        <taxon>Pseudomonadota</taxon>
        <taxon>Alphaproteobacteria</taxon>
        <taxon>Hyphomicrobiales</taxon>
        <taxon>Aurantimonadaceae</taxon>
        <taxon>Aureimonas</taxon>
    </lineage>
</organism>
<name>A0A175RQJ7_9HYPH</name>
<dbReference type="PATRIC" id="fig|401562.4.peg.2248"/>
<reference evidence="2 3" key="1">
    <citation type="journal article" date="2016" name="Front. Microbiol.">
        <title>Genomic Resource of Rice Seed Associated Bacteria.</title>
        <authorList>
            <person name="Midha S."/>
            <person name="Bansal K."/>
            <person name="Sharma S."/>
            <person name="Kumar N."/>
            <person name="Patil P.P."/>
            <person name="Chaudhry V."/>
            <person name="Patil P.B."/>
        </authorList>
    </citation>
    <scope>NUCLEOTIDE SEQUENCE [LARGE SCALE GENOMIC DNA]</scope>
    <source>
        <strain evidence="2 3">NS365</strain>
    </source>
</reference>
<dbReference type="SUPFAM" id="SSF51730">
    <property type="entry name" value="FAD-linked oxidoreductase"/>
    <property type="match status" value="1"/>
</dbReference>